<gene>
    <name evidence="2" type="ORF">FKZ61_18230</name>
</gene>
<evidence type="ECO:0000313" key="2">
    <source>
        <dbReference type="EMBL" id="TQE94165.1"/>
    </source>
</evidence>
<name>A0A540VBN1_9CHLR</name>
<dbReference type="AlphaFoldDB" id="A0A540VBN1"/>
<dbReference type="InterPro" id="IPR001667">
    <property type="entry name" value="DDH_dom"/>
</dbReference>
<dbReference type="InParanoid" id="A0A540VBN1"/>
<dbReference type="InterPro" id="IPR038763">
    <property type="entry name" value="DHH_sf"/>
</dbReference>
<keyword evidence="3" id="KW-1185">Reference proteome</keyword>
<reference evidence="2 3" key="1">
    <citation type="submission" date="2019-06" db="EMBL/GenBank/DDBJ databases">
        <title>Genome sequence of Litorilinea aerophila BAA-2444.</title>
        <authorList>
            <person name="Maclea K.S."/>
            <person name="Maurais E.G."/>
            <person name="Iannazzi L.C."/>
        </authorList>
    </citation>
    <scope>NUCLEOTIDE SEQUENCE [LARGE SCALE GENOMIC DNA]</scope>
    <source>
        <strain evidence="2 3">ATCC BAA-2444</strain>
    </source>
</reference>
<dbReference type="PANTHER" id="PTHR47618">
    <property type="entry name" value="BIFUNCTIONAL OLIGORIBONUCLEASE AND PAP PHOSPHATASE NRNA"/>
    <property type="match status" value="1"/>
</dbReference>
<dbReference type="OrthoDB" id="9803668at2"/>
<sequence length="342" mass="37038">MLDPTLLTTLQEAQSLLCISHVNPDGDAVGSLLGMGWLLRRLHKDPVLALQDVPPPEFAWMPGMETLLTAQSPAYQQAVRETPFDVVVCLDASSQDRMGNAYNPSVHGSAPLIVIDHHVTNTYFGHINWVDTGCAATCQMVAYLAQALGVPLEGELAECLLTGLVTDTLCFRTSNTDERVLAVATQLVQGGANLAQITERTINRRPFSLLRLWGLVLPRVRLEDRVIWTTVSQSQLQEAGHRSHDTHLSSLLITADEADISAVFLEKAMDDGVPAVECSFRAKPGFDVSRIALQLGGGGHPPASGCTVSGTLEEVAARVVPLLQEARRAQAIHREQSIRDTA</sequence>
<accession>A0A540VBN1</accession>
<dbReference type="Gene3D" id="3.90.1640.10">
    <property type="entry name" value="inorganic pyrophosphatase (n-terminal core)"/>
    <property type="match status" value="1"/>
</dbReference>
<dbReference type="InterPro" id="IPR051319">
    <property type="entry name" value="Oligoribo/pAp-PDE_c-di-AMP_PDE"/>
</dbReference>
<organism evidence="2 3">
    <name type="scientific">Litorilinea aerophila</name>
    <dbReference type="NCBI Taxonomy" id="1204385"/>
    <lineage>
        <taxon>Bacteria</taxon>
        <taxon>Bacillati</taxon>
        <taxon>Chloroflexota</taxon>
        <taxon>Caldilineae</taxon>
        <taxon>Caldilineales</taxon>
        <taxon>Caldilineaceae</taxon>
        <taxon>Litorilinea</taxon>
    </lineage>
</organism>
<dbReference type="Proteomes" id="UP000317371">
    <property type="component" value="Unassembled WGS sequence"/>
</dbReference>
<comment type="caution">
    <text evidence="2">The sequence shown here is derived from an EMBL/GenBank/DDBJ whole genome shotgun (WGS) entry which is preliminary data.</text>
</comment>
<proteinExistence type="predicted"/>
<dbReference type="EMBL" id="VIGC01000027">
    <property type="protein sequence ID" value="TQE94165.1"/>
    <property type="molecule type" value="Genomic_DNA"/>
</dbReference>
<dbReference type="Gene3D" id="3.10.310.30">
    <property type="match status" value="1"/>
</dbReference>
<dbReference type="SUPFAM" id="SSF64182">
    <property type="entry name" value="DHH phosphoesterases"/>
    <property type="match status" value="1"/>
</dbReference>
<protein>
    <submittedName>
        <fullName evidence="2">Bifunctional oligoribonuclease/PAP phosphatase NrnA</fullName>
    </submittedName>
</protein>
<dbReference type="RefSeq" id="WP_141611593.1">
    <property type="nucleotide sequence ID" value="NZ_VIGC02000027.1"/>
</dbReference>
<evidence type="ECO:0000313" key="3">
    <source>
        <dbReference type="Proteomes" id="UP000317371"/>
    </source>
</evidence>
<evidence type="ECO:0000259" key="1">
    <source>
        <dbReference type="Pfam" id="PF01368"/>
    </source>
</evidence>
<dbReference type="PANTHER" id="PTHR47618:SF1">
    <property type="entry name" value="BIFUNCTIONAL OLIGORIBONUCLEASE AND PAP PHOSPHATASE NRNA"/>
    <property type="match status" value="1"/>
</dbReference>
<dbReference type="FunCoup" id="A0A540VBN1">
    <property type="interactions" value="96"/>
</dbReference>
<feature type="domain" description="DDH" evidence="1">
    <location>
        <begin position="17"/>
        <end position="163"/>
    </location>
</feature>
<dbReference type="Pfam" id="PF01368">
    <property type="entry name" value="DHH"/>
    <property type="match status" value="1"/>
</dbReference>